<protein>
    <recommendedName>
        <fullName evidence="4">FtsK domain-containing protein</fullName>
    </recommendedName>
</protein>
<dbReference type="Gene3D" id="3.40.50.300">
    <property type="entry name" value="P-loop containing nucleotide triphosphate hydrolases"/>
    <property type="match status" value="1"/>
</dbReference>
<evidence type="ECO:0008006" key="4">
    <source>
        <dbReference type="Google" id="ProtNLM"/>
    </source>
</evidence>
<evidence type="ECO:0000313" key="2">
    <source>
        <dbReference type="EMBL" id="OUD00091.1"/>
    </source>
</evidence>
<sequence>MGRKKTPAHSGGTAEGGVIHDKVLQRAIAGGVAKALPHTVPWIAGAGMLPVSALTHGLWGGAQALPWATAGLALSGAALTAVTWAISRYRHPLGRMQSTGTTVVASGWLLAATITSPTARPTLDIGLWLGGTLAAAWNVRNIVRPNEANEDQGSALTGAGLFKRMFTANAEKVGVEVGVRNVKAGAHRITATAELSDGDTAEDLQKATGAIEATAGLPMGSIVVTPNRRNAGEPTVTLSNPMLLEEPILWFGPSRPGESVAEPLRVALFQDGEMAEVILPGAHLQVMGMTGAAKTTAGAWGFWGELITREDSALIVVDITKGEQSIGPARPALHRVVNTKAATKKFFAELQATLSERLDHLAAKDLIAWQEGCGLSYLVVWIEEAADVFDFIDMDEFTNLARMLRSAGGSLVWSLQRADSTQMPTIVKGQGGSKLCFGVANAHDAHWGLSEEQEDAGARPEQWKATQPGMAYGEMPGIAAERIAMPMRFLDWGTSNEARVRNFRAHCAAWPATARPVDPITAKICPTPGAAYVAADQAAAVNETDDNDPEVTNVTAEYLTPDPELDDSQPVDLDAPLDEVEDAPLGSGEKMNSATANAVLDKALSEFADGREFQPRDLRHVLDTTGLGRGWIQKQLKVRIAAGSLEHDPETNTYRVRALAHA</sequence>
<accession>A0A243RY26</accession>
<dbReference type="Proteomes" id="UP000194761">
    <property type="component" value="Unassembled WGS sequence"/>
</dbReference>
<keyword evidence="1" id="KW-0472">Membrane</keyword>
<comment type="caution">
    <text evidence="2">The sequence shown here is derived from an EMBL/GenBank/DDBJ whole genome shotgun (WGS) entry which is preliminary data.</text>
</comment>
<keyword evidence="3" id="KW-1185">Reference proteome</keyword>
<organism evidence="2 3">
    <name type="scientific">Streptosporangium minutum</name>
    <dbReference type="NCBI Taxonomy" id="569862"/>
    <lineage>
        <taxon>Bacteria</taxon>
        <taxon>Bacillati</taxon>
        <taxon>Actinomycetota</taxon>
        <taxon>Actinomycetes</taxon>
        <taxon>Streptosporangiales</taxon>
        <taxon>Streptosporangiaceae</taxon>
        <taxon>Streptosporangium</taxon>
    </lineage>
</organism>
<reference evidence="2 3" key="1">
    <citation type="submission" date="2017-05" db="EMBL/GenBank/DDBJ databases">
        <title>Biotechnological potential of actinobacteria isolated from South African environments.</title>
        <authorList>
            <person name="Le Roes-Hill M."/>
            <person name="Prins A."/>
            <person name="Durrell K.A."/>
        </authorList>
    </citation>
    <scope>NUCLEOTIDE SEQUENCE [LARGE SCALE GENOMIC DNA]</scope>
    <source>
        <strain evidence="2">M26</strain>
    </source>
</reference>
<dbReference type="EMBL" id="NGFP01000001">
    <property type="protein sequence ID" value="OUD00091.1"/>
    <property type="molecule type" value="Genomic_DNA"/>
</dbReference>
<gene>
    <name evidence="2" type="ORF">CA984_00165</name>
</gene>
<dbReference type="SUPFAM" id="SSF52540">
    <property type="entry name" value="P-loop containing nucleoside triphosphate hydrolases"/>
    <property type="match status" value="1"/>
</dbReference>
<evidence type="ECO:0000313" key="3">
    <source>
        <dbReference type="Proteomes" id="UP000194761"/>
    </source>
</evidence>
<keyword evidence="1" id="KW-1133">Transmembrane helix</keyword>
<name>A0A243RY26_9ACTN</name>
<dbReference type="AlphaFoldDB" id="A0A243RY26"/>
<proteinExistence type="predicted"/>
<dbReference type="RefSeq" id="WP_086566416.1">
    <property type="nucleotide sequence ID" value="NZ_NGFP01000001.1"/>
</dbReference>
<dbReference type="InterPro" id="IPR027417">
    <property type="entry name" value="P-loop_NTPase"/>
</dbReference>
<keyword evidence="1" id="KW-0812">Transmembrane</keyword>
<evidence type="ECO:0000256" key="1">
    <source>
        <dbReference type="SAM" id="Phobius"/>
    </source>
</evidence>
<feature type="transmembrane region" description="Helical" evidence="1">
    <location>
        <begin position="65"/>
        <end position="86"/>
    </location>
</feature>